<dbReference type="Gene3D" id="3.40.630.30">
    <property type="match status" value="1"/>
</dbReference>
<evidence type="ECO:0000313" key="5">
    <source>
        <dbReference type="Proteomes" id="UP000070376"/>
    </source>
</evidence>
<dbReference type="PANTHER" id="PTHR43792:SF9">
    <property type="entry name" value="RIBOSOMAL-PROTEIN-ALANINE ACETYLTRANSFERASE"/>
    <property type="match status" value="1"/>
</dbReference>
<feature type="domain" description="N-acetyltransferase" evidence="1">
    <location>
        <begin position="18"/>
        <end position="174"/>
    </location>
</feature>
<organism evidence="3 5">
    <name type="scientific">Heyndrickxia coagulans</name>
    <name type="common">Weizmannia coagulans</name>
    <dbReference type="NCBI Taxonomy" id="1398"/>
    <lineage>
        <taxon>Bacteria</taxon>
        <taxon>Bacillati</taxon>
        <taxon>Bacillota</taxon>
        <taxon>Bacilli</taxon>
        <taxon>Bacillales</taxon>
        <taxon>Bacillaceae</taxon>
        <taxon>Heyndrickxia</taxon>
    </lineage>
</organism>
<accession>A0A0C5CKB9</accession>
<dbReference type="EMBL" id="LRPN01000006">
    <property type="protein sequence ID" value="KWZ86109.1"/>
    <property type="molecule type" value="Genomic_DNA"/>
</dbReference>
<keyword evidence="4" id="KW-1185">Reference proteome</keyword>
<dbReference type="PATRIC" id="fig|1398.18.peg.1093"/>
<dbReference type="GeneID" id="93258891"/>
<evidence type="ECO:0000313" key="3">
    <source>
        <dbReference type="EMBL" id="KWZ86109.1"/>
    </source>
</evidence>
<dbReference type="Pfam" id="PF13302">
    <property type="entry name" value="Acetyltransf_3"/>
    <property type="match status" value="1"/>
</dbReference>
<dbReference type="PANTHER" id="PTHR43792">
    <property type="entry name" value="GNAT FAMILY, PUTATIVE (AFU_ORTHOLOGUE AFUA_3G00765)-RELATED-RELATED"/>
    <property type="match status" value="1"/>
</dbReference>
<evidence type="ECO:0000313" key="2">
    <source>
        <dbReference type="EMBL" id="AJO21867.1"/>
    </source>
</evidence>
<dbReference type="GO" id="GO:0005737">
    <property type="term" value="C:cytoplasm"/>
    <property type="evidence" value="ECO:0007669"/>
    <property type="project" value="TreeGrafter"/>
</dbReference>
<dbReference type="CDD" id="cd04301">
    <property type="entry name" value="NAT_SF"/>
    <property type="match status" value="1"/>
</dbReference>
<proteinExistence type="predicted"/>
<dbReference type="STRING" id="1398.AB434_0109"/>
<evidence type="ECO:0000259" key="1">
    <source>
        <dbReference type="PROSITE" id="PS51186"/>
    </source>
</evidence>
<dbReference type="Proteomes" id="UP000032024">
    <property type="component" value="Chromosome"/>
</dbReference>
<dbReference type="SUPFAM" id="SSF55729">
    <property type="entry name" value="Acyl-CoA N-acyltransferases (Nat)"/>
    <property type="match status" value="1"/>
</dbReference>
<sequence length="186" mass="22075">MRIEDIYRNLPLLETDRLVLRKLKRDDVLDLFSYASRSEVAKYVTWDAHRSVRDSKNFINFVLSQYREHKIAPWGIEDKETRKLIGTVDFVWWKPEERTAEIGYALSPEHWGKGIMTEAAKKLIAFGFEHMYLIRIQARCFAENIASARVMEKAGMTYEGTLRKAVYRKGKHWDLKIYSILREEHF</sequence>
<evidence type="ECO:0000313" key="4">
    <source>
        <dbReference type="Proteomes" id="UP000032024"/>
    </source>
</evidence>
<reference evidence="2" key="1">
    <citation type="submission" date="2015-01" db="EMBL/GenBank/DDBJ databases">
        <title>Comparative genome analysis of Bacillus coagulans HM-08, Clostridium butyricum HM-68, Bacillus subtilis HM-66 and Bacillus licheniformis BL-09.</title>
        <authorList>
            <person name="Zhang H."/>
        </authorList>
    </citation>
    <scope>NUCLEOTIDE SEQUENCE [LARGE SCALE GENOMIC DNA]</scope>
    <source>
        <strain evidence="2">HM-08</strain>
    </source>
</reference>
<dbReference type="GO" id="GO:0008999">
    <property type="term" value="F:protein-N-terminal-alanine acetyltransferase activity"/>
    <property type="evidence" value="ECO:0007669"/>
    <property type="project" value="TreeGrafter"/>
</dbReference>
<keyword evidence="3" id="KW-0808">Transferase</keyword>
<dbReference type="Proteomes" id="UP000070376">
    <property type="component" value="Unassembled WGS sequence"/>
</dbReference>
<dbReference type="InterPro" id="IPR016181">
    <property type="entry name" value="Acyl_CoA_acyltransferase"/>
</dbReference>
<dbReference type="EMBL" id="CP010525">
    <property type="protein sequence ID" value="AJO21867.1"/>
    <property type="molecule type" value="Genomic_DNA"/>
</dbReference>
<dbReference type="InterPro" id="IPR000182">
    <property type="entry name" value="GNAT_dom"/>
</dbReference>
<protein>
    <submittedName>
        <fullName evidence="3">Acetyltransferase, GNAT family</fullName>
    </submittedName>
    <submittedName>
        <fullName evidence="2">GCN5-like N-acetyltransferase</fullName>
    </submittedName>
</protein>
<dbReference type="PROSITE" id="PS51186">
    <property type="entry name" value="GNAT"/>
    <property type="match status" value="1"/>
</dbReference>
<gene>
    <name evidence="3" type="ORF">HMPREF3213_00170</name>
    <name evidence="2" type="ORF">SB48_HM08orf01643</name>
</gene>
<reference evidence="4" key="2">
    <citation type="submission" date="2015-01" db="EMBL/GenBank/DDBJ databases">
        <title>Comparative genome analysis of Bacillus coagulans HM-08, Clostridium butyricum HM-68, Bacillus subtilis HM-66 and Bacillus paralicheniformis BL-09.</title>
        <authorList>
            <person name="Zhang H."/>
        </authorList>
    </citation>
    <scope>NUCLEOTIDE SEQUENCE [LARGE SCALE GENOMIC DNA]</scope>
    <source>
        <strain evidence="4">HM-08</strain>
    </source>
</reference>
<dbReference type="RefSeq" id="WP_014097435.1">
    <property type="nucleotide sequence ID" value="NZ_CP010525.1"/>
</dbReference>
<reference evidence="3" key="3">
    <citation type="submission" date="2016-01" db="EMBL/GenBank/DDBJ databases">
        <authorList>
            <person name="Oliw E.H."/>
        </authorList>
    </citation>
    <scope>NUCLEOTIDE SEQUENCE [LARGE SCALE GENOMIC DNA]</scope>
    <source>
        <strain evidence="3">GED7749B</strain>
    </source>
</reference>
<name>A0A0C5CKB9_HEYCO</name>
<dbReference type="InterPro" id="IPR051531">
    <property type="entry name" value="N-acetyltransferase"/>
</dbReference>
<reference evidence="5" key="4">
    <citation type="submission" date="2016-01" db="EMBL/GenBank/DDBJ databases">
        <authorList>
            <person name="Mitreva M."/>
            <person name="Pepin K.H."/>
            <person name="Mihindukulasuriya K.A."/>
            <person name="Fulton R."/>
            <person name="Fronick C."/>
            <person name="O'Laughlin M."/>
            <person name="Miner T."/>
            <person name="Herter B."/>
            <person name="Rosa B.A."/>
            <person name="Cordes M."/>
            <person name="Tomlinson C."/>
            <person name="Wollam A."/>
            <person name="Palsikar V.B."/>
            <person name="Mardis E.R."/>
            <person name="Wilson R.K."/>
        </authorList>
    </citation>
    <scope>NUCLEOTIDE SEQUENCE [LARGE SCALE GENOMIC DNA]</scope>
    <source>
        <strain evidence="5">GED7749B</strain>
    </source>
</reference>
<dbReference type="AlphaFoldDB" id="A0A0C5CKB9"/>